<dbReference type="Pfam" id="PF00583">
    <property type="entry name" value="Acetyltransf_1"/>
    <property type="match status" value="1"/>
</dbReference>
<keyword evidence="3" id="KW-1185">Reference proteome</keyword>
<dbReference type="AlphaFoldDB" id="A0AAW6UCM5"/>
<dbReference type="Proteomes" id="UP001431532">
    <property type="component" value="Unassembled WGS sequence"/>
</dbReference>
<dbReference type="InterPro" id="IPR000182">
    <property type="entry name" value="GNAT_dom"/>
</dbReference>
<evidence type="ECO:0000313" key="2">
    <source>
        <dbReference type="EMBL" id="MDI6453709.1"/>
    </source>
</evidence>
<accession>A0AAW6UCM5</accession>
<organism evidence="2 3">
    <name type="scientific">Peloplasma aerotolerans</name>
    <dbReference type="NCBI Taxonomy" id="3044389"/>
    <lineage>
        <taxon>Bacteria</taxon>
        <taxon>Bacillati</taxon>
        <taxon>Mycoplasmatota</taxon>
        <taxon>Mollicutes</taxon>
        <taxon>Acholeplasmatales</taxon>
        <taxon>Acholeplasmataceae</taxon>
        <taxon>Peloplasma</taxon>
    </lineage>
</organism>
<evidence type="ECO:0000313" key="3">
    <source>
        <dbReference type="Proteomes" id="UP001431532"/>
    </source>
</evidence>
<comment type="caution">
    <text evidence="2">The sequence shown here is derived from an EMBL/GenBank/DDBJ whole genome shotgun (WGS) entry which is preliminary data.</text>
</comment>
<dbReference type="SUPFAM" id="SSF55729">
    <property type="entry name" value="Acyl-CoA N-acyltransferases (Nat)"/>
    <property type="match status" value="1"/>
</dbReference>
<dbReference type="EMBL" id="JASCXW010000048">
    <property type="protein sequence ID" value="MDI6453709.1"/>
    <property type="molecule type" value="Genomic_DNA"/>
</dbReference>
<keyword evidence="2" id="KW-0808">Transferase</keyword>
<evidence type="ECO:0000259" key="1">
    <source>
        <dbReference type="PROSITE" id="PS51186"/>
    </source>
</evidence>
<name>A0AAW6UCM5_9MOLU</name>
<proteinExistence type="predicted"/>
<dbReference type="Gene3D" id="3.40.630.30">
    <property type="match status" value="1"/>
</dbReference>
<dbReference type="EC" id="2.3.1.-" evidence="2"/>
<dbReference type="InterPro" id="IPR016181">
    <property type="entry name" value="Acyl_CoA_acyltransferase"/>
</dbReference>
<sequence length="209" mass="24551">MLLKKYLEDPCGTLSIPYWKQQVISIPENIKIYHEKAFNQIEVKSLHIEKYFRLIHHLNEIPERNPMIESIDINKDLHELIKLINLCYSDQHISIDRNDVDDWINRRVYRNDLWVKIVLEGDMIAAGIAEYDPEAQEGILEWIQINPKYSKKGYGKMIVNELINRLSSLSSFITVSGKLDNKTNPEMLYRRCGFVGHDVWYVCKISDGK</sequence>
<dbReference type="RefSeq" id="WP_282840159.1">
    <property type="nucleotide sequence ID" value="NZ_JASCXW010000048.1"/>
</dbReference>
<feature type="domain" description="N-acetyltransferase" evidence="1">
    <location>
        <begin position="66"/>
        <end position="209"/>
    </location>
</feature>
<gene>
    <name evidence="2" type="ORF">QJ521_09040</name>
</gene>
<dbReference type="PROSITE" id="PS51186">
    <property type="entry name" value="GNAT"/>
    <property type="match status" value="1"/>
</dbReference>
<keyword evidence="2" id="KW-0012">Acyltransferase</keyword>
<protein>
    <submittedName>
        <fullName evidence="2">GNAT family N-acetyltransferase</fullName>
        <ecNumber evidence="2">2.3.1.-</ecNumber>
    </submittedName>
</protein>
<dbReference type="GO" id="GO:0016747">
    <property type="term" value="F:acyltransferase activity, transferring groups other than amino-acyl groups"/>
    <property type="evidence" value="ECO:0007669"/>
    <property type="project" value="InterPro"/>
</dbReference>
<reference evidence="2" key="1">
    <citation type="submission" date="2023-05" db="EMBL/GenBank/DDBJ databases">
        <title>Mariniplasma microaerophilum sp. nov., a novel anaerobic mollicute isolated from terrestrial mud volcano, Taman Peninsula, Russia.</title>
        <authorList>
            <person name="Khomyakova M.A."/>
            <person name="Merkel A.Y."/>
            <person name="Slobodkin A.I."/>
        </authorList>
    </citation>
    <scope>NUCLEOTIDE SEQUENCE</scope>
    <source>
        <strain evidence="2">M4Ah</strain>
    </source>
</reference>